<comment type="caution">
    <text evidence="1">The sequence shown here is derived from an EMBL/GenBank/DDBJ whole genome shotgun (WGS) entry which is preliminary data.</text>
</comment>
<evidence type="ECO:0000313" key="1">
    <source>
        <dbReference type="EMBL" id="OQS32175.1"/>
    </source>
</evidence>
<proteinExistence type="predicted"/>
<dbReference type="Gene3D" id="3.40.50.2300">
    <property type="match status" value="1"/>
</dbReference>
<name>A0A1W0CBR3_9NEIS</name>
<dbReference type="EMBL" id="MUKV01000049">
    <property type="protein sequence ID" value="OQS32175.1"/>
    <property type="molecule type" value="Genomic_DNA"/>
</dbReference>
<protein>
    <submittedName>
        <fullName evidence="1">Uncharacterized protein</fullName>
    </submittedName>
</protein>
<accession>A0A1W0CBR3</accession>
<reference evidence="1 2" key="1">
    <citation type="submission" date="2017-02" db="EMBL/GenBank/DDBJ databases">
        <title>Chromobacterium haemolyticum H5244.</title>
        <authorList>
            <person name="Gulvik C.A."/>
        </authorList>
    </citation>
    <scope>NUCLEOTIDE SEQUENCE [LARGE SCALE GENOMIC DNA]</scope>
    <source>
        <strain evidence="1 2">H5244</strain>
    </source>
</reference>
<sequence length="102" mass="11195">MLAWPRLAAAATKPAVTLVLKSLPPLLQREDDRCAQILLITPADSGAIIPALIKAVRSGLLVINLDNKLDNRALASHGVWHSLCRSQQFQQRARWETMCCGP</sequence>
<evidence type="ECO:0000313" key="2">
    <source>
        <dbReference type="Proteomes" id="UP000192721"/>
    </source>
</evidence>
<dbReference type="RefSeq" id="WP_081556997.1">
    <property type="nucleotide sequence ID" value="NZ_MUKV01000049.1"/>
</dbReference>
<dbReference type="Proteomes" id="UP000192721">
    <property type="component" value="Unassembled WGS sequence"/>
</dbReference>
<organism evidence="1 2">
    <name type="scientific">Chromobacterium haemolyticum</name>
    <dbReference type="NCBI Taxonomy" id="394935"/>
    <lineage>
        <taxon>Bacteria</taxon>
        <taxon>Pseudomonadati</taxon>
        <taxon>Pseudomonadota</taxon>
        <taxon>Betaproteobacteria</taxon>
        <taxon>Neisseriales</taxon>
        <taxon>Chromobacteriaceae</taxon>
        <taxon>Chromobacterium</taxon>
    </lineage>
</organism>
<dbReference type="AlphaFoldDB" id="A0A1W0CBR3"/>
<gene>
    <name evidence="1" type="ORF">B0T45_22110</name>
</gene>